<dbReference type="PANTHER" id="PTHR38111:SF2">
    <property type="entry name" value="FINGER DOMAIN PROTEIN, PUTATIVE (AFU_ORTHOLOGUE AFUA_1G01560)-RELATED"/>
    <property type="match status" value="1"/>
</dbReference>
<accession>A0A8K0S948</accession>
<dbReference type="PANTHER" id="PTHR38111">
    <property type="entry name" value="ZN(2)-C6 FUNGAL-TYPE DOMAIN-CONTAINING PROTEIN-RELATED"/>
    <property type="match status" value="1"/>
</dbReference>
<dbReference type="Gene3D" id="4.10.240.10">
    <property type="entry name" value="Zn(2)-C6 fungal-type DNA-binding domain"/>
    <property type="match status" value="1"/>
</dbReference>
<feature type="domain" description="Zn(2)-C6 fungal-type" evidence="2">
    <location>
        <begin position="10"/>
        <end position="38"/>
    </location>
</feature>
<dbReference type="Proteomes" id="UP000813444">
    <property type="component" value="Unassembled WGS sequence"/>
</dbReference>
<dbReference type="PROSITE" id="PS00463">
    <property type="entry name" value="ZN2_CY6_FUNGAL_1"/>
    <property type="match status" value="1"/>
</dbReference>
<proteinExistence type="predicted"/>
<gene>
    <name evidence="3" type="ORF">B0I35DRAFT_401919</name>
</gene>
<name>A0A8K0S948_9HYPO</name>
<organism evidence="3 4">
    <name type="scientific">Stachybotrys elegans</name>
    <dbReference type="NCBI Taxonomy" id="80388"/>
    <lineage>
        <taxon>Eukaryota</taxon>
        <taxon>Fungi</taxon>
        <taxon>Dikarya</taxon>
        <taxon>Ascomycota</taxon>
        <taxon>Pezizomycotina</taxon>
        <taxon>Sordariomycetes</taxon>
        <taxon>Hypocreomycetidae</taxon>
        <taxon>Hypocreales</taxon>
        <taxon>Stachybotryaceae</taxon>
        <taxon>Stachybotrys</taxon>
    </lineage>
</organism>
<keyword evidence="1" id="KW-0539">Nucleus</keyword>
<dbReference type="Pfam" id="PF00172">
    <property type="entry name" value="Zn_clus"/>
    <property type="match status" value="1"/>
</dbReference>
<evidence type="ECO:0000313" key="3">
    <source>
        <dbReference type="EMBL" id="KAH7303808.1"/>
    </source>
</evidence>
<dbReference type="SUPFAM" id="SSF57701">
    <property type="entry name" value="Zn2/Cys6 DNA-binding domain"/>
    <property type="match status" value="1"/>
</dbReference>
<dbReference type="OrthoDB" id="3525185at2759"/>
<dbReference type="InterPro" id="IPR053178">
    <property type="entry name" value="Osmoadaptation_assoc"/>
</dbReference>
<dbReference type="InterPro" id="IPR001138">
    <property type="entry name" value="Zn2Cys6_DnaBD"/>
</dbReference>
<sequence>MVGVPGGSKGCLTCRKRRIKCDQTRPLCQRCDKAGYKCQGYERALDVRTHSFASDGMTVTTQVSKPERLNSGPQAVELTVPPSLSLVAFKDVVEFSFLLDNFVWRTFTWPWLELCAQGKLGQLPLDACQCLAQNVFGTHHHQQDIQLQGLVLYGQAVREMTEQLKNPGADLIVPILLLMMNASNSGDRQAAQFHVGGLFRVIQACKPASFAKLPLLSAFESARSTLFTISLITKQRCFLEADSWKTEPWRNLHKSPQNELVDIMVDIPGIMQGLAEDKDKEVIKLRSNLSALDRWRMRWEHVNPAAAWELAPADLPEGKSVGGSRVFSEVLWFQTFTQATEVILYNSALLCILGLLAECGLGDELPKAPTISLLGQETSAREAAQQICRAFEFQLLNVAASRDSALFWLLPLGIADKVLESDGRFRVWIQSLLDESKKLRRYGTGTSEFAFGHFDFLSHII</sequence>
<evidence type="ECO:0000259" key="2">
    <source>
        <dbReference type="PROSITE" id="PS50048"/>
    </source>
</evidence>
<protein>
    <recommendedName>
        <fullName evidence="2">Zn(2)-C6 fungal-type domain-containing protein</fullName>
    </recommendedName>
</protein>
<evidence type="ECO:0000313" key="4">
    <source>
        <dbReference type="Proteomes" id="UP000813444"/>
    </source>
</evidence>
<evidence type="ECO:0000256" key="1">
    <source>
        <dbReference type="ARBA" id="ARBA00023242"/>
    </source>
</evidence>
<reference evidence="3" key="1">
    <citation type="journal article" date="2021" name="Nat. Commun.">
        <title>Genetic determinants of endophytism in the Arabidopsis root mycobiome.</title>
        <authorList>
            <person name="Mesny F."/>
            <person name="Miyauchi S."/>
            <person name="Thiergart T."/>
            <person name="Pickel B."/>
            <person name="Atanasova L."/>
            <person name="Karlsson M."/>
            <person name="Huettel B."/>
            <person name="Barry K.W."/>
            <person name="Haridas S."/>
            <person name="Chen C."/>
            <person name="Bauer D."/>
            <person name="Andreopoulos W."/>
            <person name="Pangilinan J."/>
            <person name="LaButti K."/>
            <person name="Riley R."/>
            <person name="Lipzen A."/>
            <person name="Clum A."/>
            <person name="Drula E."/>
            <person name="Henrissat B."/>
            <person name="Kohler A."/>
            <person name="Grigoriev I.V."/>
            <person name="Martin F.M."/>
            <person name="Hacquard S."/>
        </authorList>
    </citation>
    <scope>NUCLEOTIDE SEQUENCE</scope>
    <source>
        <strain evidence="3">MPI-CAGE-CH-0235</strain>
    </source>
</reference>
<comment type="caution">
    <text evidence="3">The sequence shown here is derived from an EMBL/GenBank/DDBJ whole genome shotgun (WGS) entry which is preliminary data.</text>
</comment>
<dbReference type="EMBL" id="JAGPNK010000028">
    <property type="protein sequence ID" value="KAH7303808.1"/>
    <property type="molecule type" value="Genomic_DNA"/>
</dbReference>
<dbReference type="AlphaFoldDB" id="A0A8K0S948"/>
<dbReference type="InterPro" id="IPR036864">
    <property type="entry name" value="Zn2-C6_fun-type_DNA-bd_sf"/>
</dbReference>
<dbReference type="GO" id="GO:0008270">
    <property type="term" value="F:zinc ion binding"/>
    <property type="evidence" value="ECO:0007669"/>
    <property type="project" value="InterPro"/>
</dbReference>
<keyword evidence="4" id="KW-1185">Reference proteome</keyword>
<dbReference type="SMART" id="SM00066">
    <property type="entry name" value="GAL4"/>
    <property type="match status" value="1"/>
</dbReference>
<dbReference type="PROSITE" id="PS50048">
    <property type="entry name" value="ZN2_CY6_FUNGAL_2"/>
    <property type="match status" value="1"/>
</dbReference>
<dbReference type="CDD" id="cd00067">
    <property type="entry name" value="GAL4"/>
    <property type="match status" value="1"/>
</dbReference>
<dbReference type="GO" id="GO:0000981">
    <property type="term" value="F:DNA-binding transcription factor activity, RNA polymerase II-specific"/>
    <property type="evidence" value="ECO:0007669"/>
    <property type="project" value="InterPro"/>
</dbReference>